<dbReference type="KEGG" id="vg:56136032"/>
<keyword evidence="2" id="KW-1185">Reference proteome</keyword>
<dbReference type="Proteomes" id="UP000320799">
    <property type="component" value="Segment"/>
</dbReference>
<dbReference type="EMBL" id="MN094788">
    <property type="protein sequence ID" value="QDH83557.1"/>
    <property type="molecule type" value="Genomic_DNA"/>
</dbReference>
<dbReference type="RefSeq" id="YP_009903756.1">
    <property type="nucleotide sequence ID" value="NC_049849.1"/>
</dbReference>
<organism evidence="1 2">
    <name type="scientific">Achromobacter phage Motura</name>
    <dbReference type="NCBI Taxonomy" id="2591403"/>
    <lineage>
        <taxon>Viruses</taxon>
        <taxon>Duplodnaviria</taxon>
        <taxon>Heunggongvirae</taxon>
        <taxon>Uroviricota</taxon>
        <taxon>Caudoviricetes</taxon>
        <taxon>Moturavirus</taxon>
        <taxon>Moturavirus motura</taxon>
    </lineage>
</organism>
<evidence type="ECO:0000313" key="2">
    <source>
        <dbReference type="Proteomes" id="UP000320799"/>
    </source>
</evidence>
<sequence>MKSKRDISILNKQMNDVEKVLRLPKQFNHWLKQEGLTEERFRGFRRGHNHYWKGRGRYWRINCFGVFECSERFDTFDRWANSNPQVGVSIEWMANRAQFRRAFLQMLRDVRAKGF</sequence>
<reference evidence="1 2" key="1">
    <citation type="submission" date="2019-06" db="EMBL/GenBank/DDBJ databases">
        <authorList>
            <person name="Kincaid V.D."/>
            <person name="Fuller A."/>
            <person name="Hodges K."/>
            <person name="Bansal M."/>
            <person name="Essig J."/>
            <person name="Johnson A."/>
        </authorList>
    </citation>
    <scope>NUCLEOTIDE SEQUENCE [LARGE SCALE GENOMIC DNA]</scope>
</reference>
<accession>A0A514CSU4</accession>
<dbReference type="GeneID" id="56136032"/>
<evidence type="ECO:0000313" key="1">
    <source>
        <dbReference type="EMBL" id="QDH83557.1"/>
    </source>
</evidence>
<protein>
    <submittedName>
        <fullName evidence="1">Uncharacterized protein</fullName>
    </submittedName>
</protein>
<name>A0A514CSU4_9CAUD</name>
<proteinExistence type="predicted"/>